<reference evidence="1" key="5">
    <citation type="journal article" date="2002" name="Nature">
        <title>Analysis of the mouse transcriptome based on functional annotation of 60,770 full-length cDNAs.</title>
        <authorList>
            <consortium name="The FANTOM Consortium and the RIKEN Genome Exploration Research Group Phase I and II Team"/>
        </authorList>
    </citation>
    <scope>NUCLEOTIDE SEQUENCE</scope>
    <source>
        <strain evidence="1">C57BL/6J</strain>
    </source>
</reference>
<dbReference type="AGR" id="MGI:2384851"/>
<dbReference type="AlphaFoldDB" id="Q3TQ28"/>
<reference evidence="1" key="6">
    <citation type="submission" date="2004-04" db="EMBL/GenBank/DDBJ databases">
        <authorList>
            <person name="Arakawa T."/>
            <person name="Carninci P."/>
            <person name="Fukuda S."/>
            <person name="Hashizume W."/>
            <person name="Hayashida K."/>
            <person name="Hori F."/>
            <person name="Iida J."/>
            <person name="Imamura K."/>
            <person name="Imotani K."/>
            <person name="Itoh M."/>
            <person name="Kanagawa S."/>
            <person name="Kawai J."/>
            <person name="Kojima M."/>
            <person name="Konno H."/>
            <person name="Murata M."/>
            <person name="Nakamura M."/>
            <person name="Ninomiya N."/>
            <person name="Nishiyori H."/>
            <person name="Nomura K."/>
            <person name="Ohno M."/>
            <person name="Sakazume N."/>
            <person name="Sano H."/>
            <person name="Sasaki D."/>
            <person name="Shibata K."/>
            <person name="Shiraki T."/>
            <person name="Tagami M."/>
            <person name="Tagami Y."/>
            <person name="Waki K."/>
            <person name="Watahiki A."/>
            <person name="Muramatsu M."/>
            <person name="Hayashizaki Y."/>
        </authorList>
    </citation>
    <scope>NUCLEOTIDE SEQUENCE</scope>
    <source>
        <strain evidence="1">C57BL/6J</strain>
    </source>
</reference>
<gene>
    <name evidence="2" type="primary">Slc39a14</name>
</gene>
<dbReference type="MGI" id="MGI:2384851">
    <property type="gene designation" value="Slc39a14"/>
</dbReference>
<reference evidence="1" key="7">
    <citation type="journal article" date="2005" name="Science">
        <title>The Transcriptional Landscape of the Mammalian Genome.</title>
        <authorList>
            <consortium name="The FANTOM Consortium"/>
            <consortium name="Riken Genome Exploration Research Group and Genome Science Group (Genome Network Project Core Group)"/>
        </authorList>
    </citation>
    <scope>NUCLEOTIDE SEQUENCE</scope>
    <source>
        <strain evidence="1">C57BL/6J</strain>
    </source>
</reference>
<reference evidence="1" key="8">
    <citation type="journal article" date="2005" name="Science">
        <title>Antisense Transcription in the Mammalian Transcriptome.</title>
        <authorList>
            <consortium name="RIKEN Genome Exploration Research Group and Genome Science Group (Genome Network Project Core Group) and the FANTOM Consortium"/>
        </authorList>
    </citation>
    <scope>NUCLEOTIDE SEQUENCE</scope>
    <source>
        <strain evidence="1">C57BL/6J</strain>
    </source>
</reference>
<protein>
    <submittedName>
        <fullName evidence="1">Uncharacterized protein</fullName>
    </submittedName>
</protein>
<reference evidence="1" key="1">
    <citation type="journal article" date="1999" name="Methods Enzymol.">
        <title>High-efficiency full-length cDNA cloning.</title>
        <authorList>
            <person name="Carninci P."/>
            <person name="Hayashizaki Y."/>
        </authorList>
    </citation>
    <scope>NUCLEOTIDE SEQUENCE</scope>
    <source>
        <strain evidence="1">C57BL/6J</strain>
    </source>
</reference>
<accession>Q3TQ28</accession>
<evidence type="ECO:0000313" key="1">
    <source>
        <dbReference type="EMBL" id="BAE37557.1"/>
    </source>
</evidence>
<sequence>MHYIFNFRSSPSSCPLNALMLESDGGLVCLKELKKSLKHEIDCLPCTLPVNSRTLRKSWGFFRAEGWHQSDTGGAWEPTDNPLLLATDSPHELKMWPLTFF</sequence>
<proteinExistence type="evidence at transcript level"/>
<reference evidence="1" key="3">
    <citation type="journal article" date="2000" name="Genome Res.">
        <title>RIKEN integrated sequence analysis (RISA) system--384-format sequencing pipeline with 384 multicapillary sequencer.</title>
        <authorList>
            <person name="Shibata K."/>
            <person name="Itoh M."/>
            <person name="Aizawa K."/>
            <person name="Nagaoka S."/>
            <person name="Sasaki N."/>
            <person name="Carninci P."/>
            <person name="Konno H."/>
            <person name="Akiyama J."/>
            <person name="Nishi K."/>
            <person name="Kitsunai T."/>
            <person name="Tashiro H."/>
            <person name="Itoh M."/>
            <person name="Sumi N."/>
            <person name="Ishii Y."/>
            <person name="Nakamura S."/>
            <person name="Hazama M."/>
            <person name="Nishine T."/>
            <person name="Harada A."/>
            <person name="Yamamoto R."/>
            <person name="Matsumoto H."/>
            <person name="Sakaguchi S."/>
            <person name="Ikegami T."/>
            <person name="Kashiwagi K."/>
            <person name="Fujiwake S."/>
            <person name="Inoue K."/>
            <person name="Togawa Y."/>
            <person name="Izawa M."/>
            <person name="Ohara E."/>
            <person name="Watahiki M."/>
            <person name="Yoneda Y."/>
            <person name="Ishikawa T."/>
            <person name="Ozawa K."/>
            <person name="Tanaka T."/>
            <person name="Matsuura S."/>
            <person name="Kawai J."/>
            <person name="Okazaki Y."/>
            <person name="Muramatsu M."/>
            <person name="Inoue Y."/>
            <person name="Kira A."/>
            <person name="Hayashizaki Y."/>
        </authorList>
    </citation>
    <scope>NUCLEOTIDE SEQUENCE</scope>
    <source>
        <strain evidence="1">C57BL/6J</strain>
    </source>
</reference>
<name>Q3TQ28_MOUSE</name>
<evidence type="ECO:0000313" key="2">
    <source>
        <dbReference type="MGI" id="MGI:2384851"/>
    </source>
</evidence>
<dbReference type="EMBL" id="AK163965">
    <property type="protein sequence ID" value="BAE37557.1"/>
    <property type="molecule type" value="mRNA"/>
</dbReference>
<organism evidence="1">
    <name type="scientific">Mus musculus</name>
    <name type="common">Mouse</name>
    <dbReference type="NCBI Taxonomy" id="10090"/>
    <lineage>
        <taxon>Eukaryota</taxon>
        <taxon>Metazoa</taxon>
        <taxon>Chordata</taxon>
        <taxon>Craniata</taxon>
        <taxon>Vertebrata</taxon>
        <taxon>Euteleostomi</taxon>
        <taxon>Mammalia</taxon>
        <taxon>Eutheria</taxon>
        <taxon>Euarchontoglires</taxon>
        <taxon>Glires</taxon>
        <taxon>Rodentia</taxon>
        <taxon>Myomorpha</taxon>
        <taxon>Muroidea</taxon>
        <taxon>Muridae</taxon>
        <taxon>Murinae</taxon>
        <taxon>Mus</taxon>
        <taxon>Mus</taxon>
    </lineage>
</organism>
<reference evidence="1" key="2">
    <citation type="journal article" date="2000" name="Genome Res.">
        <title>Normalization and subtraction of cap-trapper-selected cDNAs to prepare full-length cDNA libraries for rapid discovery of new genes.</title>
        <authorList>
            <person name="Carninci P."/>
            <person name="Shibata Y."/>
            <person name="Hayatsu N."/>
            <person name="Sugahara Y."/>
            <person name="Shibata K."/>
            <person name="Itoh M."/>
            <person name="Konno H."/>
            <person name="Okazaki Y."/>
            <person name="Muramatsu M."/>
            <person name="Hayashizaki Y."/>
        </authorList>
    </citation>
    <scope>NUCLEOTIDE SEQUENCE</scope>
    <source>
        <strain evidence="1">C57BL/6J</strain>
    </source>
</reference>
<dbReference type="iPTMnet" id="Q3TQ28"/>
<reference evidence="1" key="4">
    <citation type="journal article" date="2001" name="Nature">
        <title>Functional annotation of a full-length mouse cDNA collection.</title>
        <authorList>
            <consortium name="The RIKEN Genome Exploration Research Group Phase II Team and the FANTOM Consortium"/>
        </authorList>
    </citation>
    <scope>NUCLEOTIDE SEQUENCE</scope>
    <source>
        <strain evidence="1">C57BL/6J</strain>
    </source>
</reference>